<evidence type="ECO:0000256" key="2">
    <source>
        <dbReference type="ARBA" id="ARBA00023163"/>
    </source>
</evidence>
<organism evidence="5 6">
    <name type="scientific">Luteococcus peritonei</name>
    <dbReference type="NCBI Taxonomy" id="88874"/>
    <lineage>
        <taxon>Bacteria</taxon>
        <taxon>Bacillati</taxon>
        <taxon>Actinomycetota</taxon>
        <taxon>Actinomycetes</taxon>
        <taxon>Propionibacteriales</taxon>
        <taxon>Propionibacteriaceae</taxon>
        <taxon>Luteococcus</taxon>
    </lineage>
</organism>
<keyword evidence="3" id="KW-0472">Membrane</keyword>
<feature type="domain" description="Putative zinc-finger" evidence="4">
    <location>
        <begin position="11"/>
        <end position="44"/>
    </location>
</feature>
<name>A0ABW4RWK9_9ACTN</name>
<keyword evidence="3" id="KW-0812">Transmembrane</keyword>
<accession>A0ABW4RWK9</accession>
<reference evidence="6" key="1">
    <citation type="journal article" date="2019" name="Int. J. Syst. Evol. Microbiol.">
        <title>The Global Catalogue of Microorganisms (GCM) 10K type strain sequencing project: providing services to taxonomists for standard genome sequencing and annotation.</title>
        <authorList>
            <consortium name="The Broad Institute Genomics Platform"/>
            <consortium name="The Broad Institute Genome Sequencing Center for Infectious Disease"/>
            <person name="Wu L."/>
            <person name="Ma J."/>
        </authorList>
    </citation>
    <scope>NUCLEOTIDE SEQUENCE [LARGE SCALE GENOMIC DNA]</scope>
    <source>
        <strain evidence="6">CAIM 431</strain>
    </source>
</reference>
<keyword evidence="1" id="KW-0805">Transcription regulation</keyword>
<evidence type="ECO:0000256" key="3">
    <source>
        <dbReference type="SAM" id="Phobius"/>
    </source>
</evidence>
<sequence length="293" mass="30344">MIRETFSRDDCRRVQPLLCAHADGALDDAASAGVTEHLADCTSCSAELEQMLQLRTLLGASSRPCRAPGHLADQLVAIAGADANRELWLSCGSGDELPSARRRRRSLAAAMVSLGTVAACGVLSGAWMLGTSPQEVDDPDGGSLEAAASTSSALGGEQFGASLDRVMVAASGLVSEPPACPKHFDCPQSLMGLPLVAVVADSRTAPTRARLTYRGQGTELTVVQQRGVLVDQAGAAPQARAWQSGDTVFCVIAASGEHAVRAEQELPHEPPAGRGALARLRSGLDALDGRRGG</sequence>
<keyword evidence="6" id="KW-1185">Reference proteome</keyword>
<feature type="transmembrane region" description="Helical" evidence="3">
    <location>
        <begin position="107"/>
        <end position="129"/>
    </location>
</feature>
<evidence type="ECO:0000313" key="5">
    <source>
        <dbReference type="EMBL" id="MFD1890650.1"/>
    </source>
</evidence>
<proteinExistence type="predicted"/>
<dbReference type="InterPro" id="IPR041916">
    <property type="entry name" value="Anti_sigma_zinc_sf"/>
</dbReference>
<dbReference type="RefSeq" id="WP_343874052.1">
    <property type="nucleotide sequence ID" value="NZ_BAAAIX010000023.1"/>
</dbReference>
<keyword evidence="2" id="KW-0804">Transcription</keyword>
<dbReference type="Gene3D" id="1.10.10.1320">
    <property type="entry name" value="Anti-sigma factor, zinc-finger domain"/>
    <property type="match status" value="1"/>
</dbReference>
<dbReference type="Pfam" id="PF13490">
    <property type="entry name" value="zf-HC2"/>
    <property type="match status" value="1"/>
</dbReference>
<gene>
    <name evidence="5" type="ORF">ACFSCS_10735</name>
</gene>
<dbReference type="Proteomes" id="UP001597326">
    <property type="component" value="Unassembled WGS sequence"/>
</dbReference>
<evidence type="ECO:0000259" key="4">
    <source>
        <dbReference type="Pfam" id="PF13490"/>
    </source>
</evidence>
<comment type="caution">
    <text evidence="5">The sequence shown here is derived from an EMBL/GenBank/DDBJ whole genome shotgun (WGS) entry which is preliminary data.</text>
</comment>
<evidence type="ECO:0000313" key="6">
    <source>
        <dbReference type="Proteomes" id="UP001597326"/>
    </source>
</evidence>
<evidence type="ECO:0000256" key="1">
    <source>
        <dbReference type="ARBA" id="ARBA00023015"/>
    </source>
</evidence>
<protein>
    <submittedName>
        <fullName evidence="5">Anti-sigma factor</fullName>
    </submittedName>
</protein>
<dbReference type="EMBL" id="JBHUFZ010000024">
    <property type="protein sequence ID" value="MFD1890650.1"/>
    <property type="molecule type" value="Genomic_DNA"/>
</dbReference>
<keyword evidence="3" id="KW-1133">Transmembrane helix</keyword>
<dbReference type="InterPro" id="IPR027383">
    <property type="entry name" value="Znf_put"/>
</dbReference>